<evidence type="ECO:0000256" key="2">
    <source>
        <dbReference type="ARBA" id="ARBA00023242"/>
    </source>
</evidence>
<dbReference type="GO" id="GO:0008270">
    <property type="term" value="F:zinc ion binding"/>
    <property type="evidence" value="ECO:0007669"/>
    <property type="project" value="InterPro"/>
</dbReference>
<dbReference type="InterPro" id="IPR036864">
    <property type="entry name" value="Zn2-C6_fun-type_DNA-bd_sf"/>
</dbReference>
<dbReference type="Gene3D" id="4.10.240.10">
    <property type="entry name" value="Zn(2)-C6 fungal-type DNA-binding domain"/>
    <property type="match status" value="1"/>
</dbReference>
<protein>
    <recommendedName>
        <fullName evidence="3">Zn(2)-C6 fungal-type domain-containing protein</fullName>
    </recommendedName>
</protein>
<dbReference type="EMBL" id="SRRH01000009">
    <property type="protein sequence ID" value="KAG6303479.1"/>
    <property type="molecule type" value="Genomic_DNA"/>
</dbReference>
<feature type="domain" description="Zn(2)-C6 fungal-type" evidence="3">
    <location>
        <begin position="51"/>
        <end position="81"/>
    </location>
</feature>
<dbReference type="Pfam" id="PF00172">
    <property type="entry name" value="Zn_clus"/>
    <property type="match status" value="1"/>
</dbReference>
<proteinExistence type="predicted"/>
<keyword evidence="2" id="KW-0539">Nucleus</keyword>
<evidence type="ECO:0000313" key="4">
    <source>
        <dbReference type="EMBL" id="KAG6303479.1"/>
    </source>
</evidence>
<accession>A0A9P7U4Y7</accession>
<dbReference type="GO" id="GO:0000981">
    <property type="term" value="F:DNA-binding transcription factor activity, RNA polymerase II-specific"/>
    <property type="evidence" value="ECO:0007669"/>
    <property type="project" value="InterPro"/>
</dbReference>
<dbReference type="InterPro" id="IPR001138">
    <property type="entry name" value="Zn2Cys6_DnaBD"/>
</dbReference>
<dbReference type="CDD" id="cd12148">
    <property type="entry name" value="fungal_TF_MHR"/>
    <property type="match status" value="1"/>
</dbReference>
<reference evidence="4 5" key="1">
    <citation type="journal article" date="2020" name="bioRxiv">
        <title>Whole genome comparisons of ergot fungi reveals the divergence and evolution of species within the genus Claviceps are the result of varying mechanisms driving genome evolution and host range expansion.</title>
        <authorList>
            <person name="Wyka S.A."/>
            <person name="Mondo S.J."/>
            <person name="Liu M."/>
            <person name="Dettman J."/>
            <person name="Nalam V."/>
            <person name="Broders K.D."/>
        </authorList>
    </citation>
    <scope>NUCLEOTIDE SEQUENCE [LARGE SCALE GENOMIC DNA]</scope>
    <source>
        <strain evidence="4 5">Clav52</strain>
    </source>
</reference>
<dbReference type="GO" id="GO:0003677">
    <property type="term" value="F:DNA binding"/>
    <property type="evidence" value="ECO:0007669"/>
    <property type="project" value="InterPro"/>
</dbReference>
<dbReference type="Proteomes" id="UP000707071">
    <property type="component" value="Unassembled WGS sequence"/>
</dbReference>
<evidence type="ECO:0000256" key="1">
    <source>
        <dbReference type="ARBA" id="ARBA00022723"/>
    </source>
</evidence>
<evidence type="ECO:0000259" key="3">
    <source>
        <dbReference type="PROSITE" id="PS50048"/>
    </source>
</evidence>
<dbReference type="InterPro" id="IPR053187">
    <property type="entry name" value="Notoamide_regulator"/>
</dbReference>
<name>A0A9P7U4Y7_9HYPO</name>
<dbReference type="PANTHER" id="PTHR47256:SF1">
    <property type="entry name" value="ZN(II)2CYS6 TRANSCRIPTION FACTOR (EUROFUNG)"/>
    <property type="match status" value="1"/>
</dbReference>
<keyword evidence="5" id="KW-1185">Reference proteome</keyword>
<dbReference type="PROSITE" id="PS00463">
    <property type="entry name" value="ZN2_CY6_FUNGAL_1"/>
    <property type="match status" value="1"/>
</dbReference>
<dbReference type="Pfam" id="PF04082">
    <property type="entry name" value="Fungal_trans"/>
    <property type="match status" value="1"/>
</dbReference>
<dbReference type="SUPFAM" id="SSF57701">
    <property type="entry name" value="Zn2/Cys6 DNA-binding domain"/>
    <property type="match status" value="1"/>
</dbReference>
<comment type="caution">
    <text evidence="4">The sequence shown here is derived from an EMBL/GenBank/DDBJ whole genome shotgun (WGS) entry which is preliminary data.</text>
</comment>
<dbReference type="InterPro" id="IPR007219">
    <property type="entry name" value="XnlR_reg_dom"/>
</dbReference>
<sequence length="495" mass="55691">MGSFIPIMSSNNSGLAPLRPLLSRAPREPSLLAESSSERNAGRKREVVVVACEYCRKRKAKCDARRPTCSSCIARGLPCTYATNPSETRGSALKRRHEHRENDFHRLQKSHDALQQVVQALQSREDGDALAIFQRIRQHEDAETIMEHLHASDLLLGLREGPHSRPASGSYSAPRPYMPMPLLAPDDTIYPRLGTTQIQVVPSNYLSREVRFLPSFRFLPCMSSALHSAKLHPSVKILDSRLDLIIPSRWTRVSADDEMLRDLLGRYFIQEYMRSACFQKDQFLHDMLSESMQFCSPLLVNATLALSCYCYDETDCEKSRQVRALGYEFLAEAKKLWDLEEDRPILITTIQAALVLSVTLNVCSAEALGLRYARAAVAMAVDHGLYDASDAQCKSEPIQQAHDFTAWCLHNWCILQGYQFVISPGIDTHRLPSLPDPGTHAEWYGEFWIQDSSTVTRIGVNHAQLFKARCEMLSILNQIGCHFSQPIVNAVADGV</sequence>
<dbReference type="SMART" id="SM00066">
    <property type="entry name" value="GAL4"/>
    <property type="match status" value="1"/>
</dbReference>
<organism evidence="4 5">
    <name type="scientific">Claviceps aff. purpurea</name>
    <dbReference type="NCBI Taxonomy" id="1967640"/>
    <lineage>
        <taxon>Eukaryota</taxon>
        <taxon>Fungi</taxon>
        <taxon>Dikarya</taxon>
        <taxon>Ascomycota</taxon>
        <taxon>Pezizomycotina</taxon>
        <taxon>Sordariomycetes</taxon>
        <taxon>Hypocreomycetidae</taxon>
        <taxon>Hypocreales</taxon>
        <taxon>Clavicipitaceae</taxon>
        <taxon>Claviceps</taxon>
    </lineage>
</organism>
<dbReference type="PROSITE" id="PS50048">
    <property type="entry name" value="ZN2_CY6_FUNGAL_2"/>
    <property type="match status" value="1"/>
</dbReference>
<dbReference type="GO" id="GO:0006351">
    <property type="term" value="P:DNA-templated transcription"/>
    <property type="evidence" value="ECO:0007669"/>
    <property type="project" value="InterPro"/>
</dbReference>
<dbReference type="PANTHER" id="PTHR47256">
    <property type="entry name" value="ZN(II)2CYS6 TRANSCRIPTION FACTOR (EUROFUNG)-RELATED"/>
    <property type="match status" value="1"/>
</dbReference>
<dbReference type="CDD" id="cd00067">
    <property type="entry name" value="GAL4"/>
    <property type="match status" value="1"/>
</dbReference>
<dbReference type="AlphaFoldDB" id="A0A9P7U4Y7"/>
<keyword evidence="1" id="KW-0479">Metal-binding</keyword>
<evidence type="ECO:0000313" key="5">
    <source>
        <dbReference type="Proteomes" id="UP000707071"/>
    </source>
</evidence>
<gene>
    <name evidence="4" type="ORF">E4U09_008041</name>
</gene>